<evidence type="ECO:0000313" key="2">
    <source>
        <dbReference type="Proteomes" id="UP000324917"/>
    </source>
</evidence>
<gene>
    <name evidence="1" type="ORF">MiTe_04081</name>
</gene>
<organism evidence="1 2">
    <name type="scientific">Microcystis aeruginosa NIES-2520</name>
    <dbReference type="NCBI Taxonomy" id="2303982"/>
    <lineage>
        <taxon>Bacteria</taxon>
        <taxon>Bacillati</taxon>
        <taxon>Cyanobacteriota</taxon>
        <taxon>Cyanophyceae</taxon>
        <taxon>Oscillatoriophycideae</taxon>
        <taxon>Chroococcales</taxon>
        <taxon>Microcystaceae</taxon>
        <taxon>Microcystis</taxon>
    </lineage>
</organism>
<dbReference type="RefSeq" id="WP_253881421.1">
    <property type="nucleotide sequence ID" value="NZ_BHVP01000122.1"/>
</dbReference>
<dbReference type="InterPro" id="IPR005331">
    <property type="entry name" value="Sulfotransferase"/>
</dbReference>
<dbReference type="Pfam" id="PF03567">
    <property type="entry name" value="Sulfotransfer_2"/>
    <property type="match status" value="1"/>
</dbReference>
<proteinExistence type="predicted"/>
<dbReference type="GO" id="GO:0016020">
    <property type="term" value="C:membrane"/>
    <property type="evidence" value="ECO:0007669"/>
    <property type="project" value="InterPro"/>
</dbReference>
<name>A0A5A5RQC7_MICAE</name>
<accession>A0A5A5RQC7</accession>
<sequence length="123" mass="14554">MYSYGRRKKQPTTNPLLKQARIMTFDDYIKSLVASEAFIQQQKDWITDEYGKIIVDYVGKFESLTEDYYQILDQVGLPQKPLPGMNIDTAKSGKSYRSFYNYQTQKIIEQKYKDDINLFGYKF</sequence>
<dbReference type="AlphaFoldDB" id="A0A5A5RQC7"/>
<dbReference type="Proteomes" id="UP000324917">
    <property type="component" value="Unassembled WGS sequence"/>
</dbReference>
<comment type="caution">
    <text evidence="1">The sequence shown here is derived from an EMBL/GenBank/DDBJ whole genome shotgun (WGS) entry which is preliminary data.</text>
</comment>
<reference evidence="1 2" key="1">
    <citation type="submission" date="2018-09" db="EMBL/GenBank/DDBJ databases">
        <title>Evolutionary history of phycoerythrin pigmentation in the water bloom-forming cyanobacterium Microcystis aeruginosa.</title>
        <authorList>
            <person name="Tanabe Y."/>
            <person name="Tanabe Y."/>
            <person name="Yamaguchi H."/>
        </authorList>
    </citation>
    <scope>NUCLEOTIDE SEQUENCE [LARGE SCALE GENOMIC DNA]</scope>
    <source>
        <strain evidence="1 2">NIES-2520</strain>
    </source>
</reference>
<dbReference type="EMBL" id="BHVP01000122">
    <property type="protein sequence ID" value="GCA77228.1"/>
    <property type="molecule type" value="Genomic_DNA"/>
</dbReference>
<dbReference type="GO" id="GO:0008146">
    <property type="term" value="F:sulfotransferase activity"/>
    <property type="evidence" value="ECO:0007669"/>
    <property type="project" value="InterPro"/>
</dbReference>
<protein>
    <submittedName>
        <fullName evidence="1">Uncharacterized protein</fullName>
    </submittedName>
</protein>
<evidence type="ECO:0000313" key="1">
    <source>
        <dbReference type="EMBL" id="GCA77228.1"/>
    </source>
</evidence>